<feature type="region of interest" description="Disordered" evidence="1">
    <location>
        <begin position="1"/>
        <end position="121"/>
    </location>
</feature>
<sequence length="121" mass="12737">MSPAHSWYQSGLRGGRRKRAPLHHRPISSAESSRPTPQARQAPRPPGQARDGGSAHPELSSRAGAALPPQATGARTQSTGPAQSPQGHGLEIFSCSPLRAPQASEGHKDVWHSVPGSARPH</sequence>
<feature type="compositionally biased region" description="Polar residues" evidence="1">
    <location>
        <begin position="73"/>
        <end position="86"/>
    </location>
</feature>
<proteinExistence type="predicted"/>
<evidence type="ECO:0000313" key="3">
    <source>
        <dbReference type="Proteomes" id="UP001066276"/>
    </source>
</evidence>
<dbReference type="AlphaFoldDB" id="A0AAV7S795"/>
<protein>
    <submittedName>
        <fullName evidence="2">Uncharacterized protein</fullName>
    </submittedName>
</protein>
<name>A0AAV7S795_PLEWA</name>
<organism evidence="2 3">
    <name type="scientific">Pleurodeles waltl</name>
    <name type="common">Iberian ribbed newt</name>
    <dbReference type="NCBI Taxonomy" id="8319"/>
    <lineage>
        <taxon>Eukaryota</taxon>
        <taxon>Metazoa</taxon>
        <taxon>Chordata</taxon>
        <taxon>Craniata</taxon>
        <taxon>Vertebrata</taxon>
        <taxon>Euteleostomi</taxon>
        <taxon>Amphibia</taxon>
        <taxon>Batrachia</taxon>
        <taxon>Caudata</taxon>
        <taxon>Salamandroidea</taxon>
        <taxon>Salamandridae</taxon>
        <taxon>Pleurodelinae</taxon>
        <taxon>Pleurodeles</taxon>
    </lineage>
</organism>
<dbReference type="EMBL" id="JANPWB010000008">
    <property type="protein sequence ID" value="KAJ1159983.1"/>
    <property type="molecule type" value="Genomic_DNA"/>
</dbReference>
<feature type="compositionally biased region" description="Basic residues" evidence="1">
    <location>
        <begin position="14"/>
        <end position="26"/>
    </location>
</feature>
<comment type="caution">
    <text evidence="2">The sequence shown here is derived from an EMBL/GenBank/DDBJ whole genome shotgun (WGS) entry which is preliminary data.</text>
</comment>
<reference evidence="2" key="1">
    <citation type="journal article" date="2022" name="bioRxiv">
        <title>Sequencing and chromosome-scale assembly of the giantPleurodeles waltlgenome.</title>
        <authorList>
            <person name="Brown T."/>
            <person name="Elewa A."/>
            <person name="Iarovenko S."/>
            <person name="Subramanian E."/>
            <person name="Araus A.J."/>
            <person name="Petzold A."/>
            <person name="Susuki M."/>
            <person name="Suzuki K.-i.T."/>
            <person name="Hayashi T."/>
            <person name="Toyoda A."/>
            <person name="Oliveira C."/>
            <person name="Osipova E."/>
            <person name="Leigh N.D."/>
            <person name="Simon A."/>
            <person name="Yun M.H."/>
        </authorList>
    </citation>
    <scope>NUCLEOTIDE SEQUENCE</scope>
    <source>
        <strain evidence="2">20211129_DDA</strain>
        <tissue evidence="2">Liver</tissue>
    </source>
</reference>
<dbReference type="Proteomes" id="UP001066276">
    <property type="component" value="Chromosome 4_2"/>
</dbReference>
<evidence type="ECO:0000256" key="1">
    <source>
        <dbReference type="SAM" id="MobiDB-lite"/>
    </source>
</evidence>
<evidence type="ECO:0000313" key="2">
    <source>
        <dbReference type="EMBL" id="KAJ1159983.1"/>
    </source>
</evidence>
<keyword evidence="3" id="KW-1185">Reference proteome</keyword>
<gene>
    <name evidence="2" type="ORF">NDU88_000486</name>
</gene>
<accession>A0AAV7S795</accession>